<name>A0A0L8HTG0_OCTBM</name>
<sequence length="39" mass="4744">MKYESFGIVKCSDFKWQPKLTREMLLHRTITILILLYLN</sequence>
<reference evidence="1" key="1">
    <citation type="submission" date="2015-07" db="EMBL/GenBank/DDBJ databases">
        <title>MeaNS - Measles Nucleotide Surveillance Program.</title>
        <authorList>
            <person name="Tran T."/>
            <person name="Druce J."/>
        </authorList>
    </citation>
    <scope>NUCLEOTIDE SEQUENCE</scope>
    <source>
        <strain evidence="1">UCB-OBI-ISO-001</strain>
        <tissue evidence="1">Gonad</tissue>
    </source>
</reference>
<organism evidence="1">
    <name type="scientific">Octopus bimaculoides</name>
    <name type="common">California two-spotted octopus</name>
    <dbReference type="NCBI Taxonomy" id="37653"/>
    <lineage>
        <taxon>Eukaryota</taxon>
        <taxon>Metazoa</taxon>
        <taxon>Spiralia</taxon>
        <taxon>Lophotrochozoa</taxon>
        <taxon>Mollusca</taxon>
        <taxon>Cephalopoda</taxon>
        <taxon>Coleoidea</taxon>
        <taxon>Octopodiformes</taxon>
        <taxon>Octopoda</taxon>
        <taxon>Incirrata</taxon>
        <taxon>Octopodidae</taxon>
        <taxon>Octopus</taxon>
    </lineage>
</organism>
<dbReference type="EMBL" id="KQ417318">
    <property type="protein sequence ID" value="KOF92501.1"/>
    <property type="molecule type" value="Genomic_DNA"/>
</dbReference>
<dbReference type="AlphaFoldDB" id="A0A0L8HTG0"/>
<evidence type="ECO:0000313" key="1">
    <source>
        <dbReference type="EMBL" id="KOF92501.1"/>
    </source>
</evidence>
<accession>A0A0L8HTG0</accession>
<gene>
    <name evidence="1" type="ORF">OCBIM_22006394mg</name>
</gene>
<protein>
    <submittedName>
        <fullName evidence="1">Uncharacterized protein</fullName>
    </submittedName>
</protein>
<proteinExistence type="predicted"/>